<accession>A0A7J5XX87</accession>
<gene>
    <name evidence="1" type="ORF">F7725_023685</name>
</gene>
<evidence type="ECO:0000313" key="1">
    <source>
        <dbReference type="EMBL" id="KAF3841734.1"/>
    </source>
</evidence>
<organism evidence="1 2">
    <name type="scientific">Dissostichus mawsoni</name>
    <name type="common">Antarctic cod</name>
    <dbReference type="NCBI Taxonomy" id="36200"/>
    <lineage>
        <taxon>Eukaryota</taxon>
        <taxon>Metazoa</taxon>
        <taxon>Chordata</taxon>
        <taxon>Craniata</taxon>
        <taxon>Vertebrata</taxon>
        <taxon>Euteleostomi</taxon>
        <taxon>Actinopterygii</taxon>
        <taxon>Neopterygii</taxon>
        <taxon>Teleostei</taxon>
        <taxon>Neoteleostei</taxon>
        <taxon>Acanthomorphata</taxon>
        <taxon>Eupercaria</taxon>
        <taxon>Perciformes</taxon>
        <taxon>Notothenioidei</taxon>
        <taxon>Nototheniidae</taxon>
        <taxon>Dissostichus</taxon>
    </lineage>
</organism>
<name>A0A7J5XX87_DISMA</name>
<dbReference type="AlphaFoldDB" id="A0A7J5XX87"/>
<dbReference type="EMBL" id="JAAKFY010000019">
    <property type="protein sequence ID" value="KAF3841734.1"/>
    <property type="molecule type" value="Genomic_DNA"/>
</dbReference>
<dbReference type="OrthoDB" id="10045093at2759"/>
<comment type="caution">
    <text evidence="1">The sequence shown here is derived from an EMBL/GenBank/DDBJ whole genome shotgun (WGS) entry which is preliminary data.</text>
</comment>
<dbReference type="Proteomes" id="UP000518266">
    <property type="component" value="Unassembled WGS sequence"/>
</dbReference>
<proteinExistence type="predicted"/>
<keyword evidence="2" id="KW-1185">Reference proteome</keyword>
<reference evidence="1 2" key="1">
    <citation type="submission" date="2020-03" db="EMBL/GenBank/DDBJ databases">
        <title>Dissostichus mawsoni Genome sequencing and assembly.</title>
        <authorList>
            <person name="Park H."/>
        </authorList>
    </citation>
    <scope>NUCLEOTIDE SEQUENCE [LARGE SCALE GENOMIC DNA]</scope>
    <source>
        <strain evidence="1">DM0001</strain>
        <tissue evidence="1">Muscle</tissue>
    </source>
</reference>
<protein>
    <submittedName>
        <fullName evidence="1">Uncharacterized protein</fullName>
    </submittedName>
</protein>
<evidence type="ECO:0000313" key="2">
    <source>
        <dbReference type="Proteomes" id="UP000518266"/>
    </source>
</evidence>
<sequence>MLNVVNIFKEPQMTRNCLFSVERVNNKLLFLANKNMWEELNEVVLTWNNHRVRQVHNSRSPHGRPSILHAVPHLYGGRDCLHHVDLEKVQVCLDECVFKDFPCDEDVFHICVDLMSEYNLKLTNDVFETVNLYIALRQLMNNELDH</sequence>